<dbReference type="AlphaFoldDB" id="A0A495M7W7"/>
<dbReference type="NCBIfam" id="TIGR03954">
    <property type="entry name" value="integ_memb_HG"/>
    <property type="match status" value="1"/>
</dbReference>
<comment type="caution">
    <text evidence="8">The sequence shown here is derived from an EMBL/GenBank/DDBJ whole genome shotgun (WGS) entry which is preliminary data.</text>
</comment>
<feature type="domain" description="DUF3817" evidence="7">
    <location>
        <begin position="2"/>
        <end position="90"/>
    </location>
</feature>
<reference evidence="8 9" key="1">
    <citation type="submission" date="2018-10" db="EMBL/GenBank/DDBJ databases">
        <title>Genomic Encyclopedia of Archaeal and Bacterial Type Strains, Phase II (KMG-II): from individual species to whole genera.</title>
        <authorList>
            <person name="Goeker M."/>
        </authorList>
    </citation>
    <scope>NUCLEOTIDE SEQUENCE [LARGE SCALE GENOMIC DNA]</scope>
    <source>
        <strain evidence="8 9">DSM 29537</strain>
    </source>
</reference>
<evidence type="ECO:0000256" key="5">
    <source>
        <dbReference type="ARBA" id="ARBA00023136"/>
    </source>
</evidence>
<dbReference type="Proteomes" id="UP000277579">
    <property type="component" value="Unassembled WGS sequence"/>
</dbReference>
<evidence type="ECO:0000313" key="9">
    <source>
        <dbReference type="Proteomes" id="UP000277579"/>
    </source>
</evidence>
<sequence>MLKLFKIVAILEGVSYLVLFANMLFVKNSNPELYKTLLFPIGMAHGLLFIGYIILSIMLKIELSWNWKKFGIIAIASVIPFGTFYVEKKYLSTSTN</sequence>
<evidence type="ECO:0000256" key="3">
    <source>
        <dbReference type="ARBA" id="ARBA00022692"/>
    </source>
</evidence>
<keyword evidence="5 6" id="KW-0472">Membrane</keyword>
<protein>
    <submittedName>
        <fullName evidence="8">Integral membrane protein</fullName>
    </submittedName>
</protein>
<keyword evidence="4 6" id="KW-1133">Transmembrane helix</keyword>
<dbReference type="OrthoDB" id="1121311at2"/>
<evidence type="ECO:0000259" key="7">
    <source>
        <dbReference type="Pfam" id="PF12823"/>
    </source>
</evidence>
<feature type="transmembrane region" description="Helical" evidence="6">
    <location>
        <begin position="37"/>
        <end position="58"/>
    </location>
</feature>
<organism evidence="8 9">
    <name type="scientific">Flavobacterium endophyticum</name>
    <dbReference type="NCBI Taxonomy" id="1540163"/>
    <lineage>
        <taxon>Bacteria</taxon>
        <taxon>Pseudomonadati</taxon>
        <taxon>Bacteroidota</taxon>
        <taxon>Flavobacteriia</taxon>
        <taxon>Flavobacteriales</taxon>
        <taxon>Flavobacteriaceae</taxon>
        <taxon>Flavobacterium</taxon>
    </lineage>
</organism>
<keyword evidence="2" id="KW-1003">Cell membrane</keyword>
<evidence type="ECO:0000256" key="6">
    <source>
        <dbReference type="SAM" id="Phobius"/>
    </source>
</evidence>
<proteinExistence type="predicted"/>
<gene>
    <name evidence="8" type="ORF">CLV94_2715</name>
</gene>
<keyword evidence="3 6" id="KW-0812">Transmembrane</keyword>
<comment type="subcellular location">
    <subcellularLocation>
        <location evidence="1">Cell membrane</location>
        <topology evidence="1">Multi-pass membrane protein</topology>
    </subcellularLocation>
</comment>
<evidence type="ECO:0000256" key="1">
    <source>
        <dbReference type="ARBA" id="ARBA00004651"/>
    </source>
</evidence>
<dbReference type="Pfam" id="PF12823">
    <property type="entry name" value="DUF3817"/>
    <property type="match status" value="1"/>
</dbReference>
<keyword evidence="9" id="KW-1185">Reference proteome</keyword>
<name>A0A495M7W7_9FLAO</name>
<feature type="transmembrane region" description="Helical" evidence="6">
    <location>
        <begin position="70"/>
        <end position="86"/>
    </location>
</feature>
<dbReference type="EMBL" id="RBLC01000004">
    <property type="protein sequence ID" value="RKS20339.1"/>
    <property type="molecule type" value="Genomic_DNA"/>
</dbReference>
<dbReference type="GO" id="GO:0005886">
    <property type="term" value="C:plasma membrane"/>
    <property type="evidence" value="ECO:0007669"/>
    <property type="project" value="UniProtKB-SubCell"/>
</dbReference>
<feature type="transmembrane region" description="Helical" evidence="6">
    <location>
        <begin position="7"/>
        <end position="25"/>
    </location>
</feature>
<evidence type="ECO:0000256" key="4">
    <source>
        <dbReference type="ARBA" id="ARBA00022989"/>
    </source>
</evidence>
<dbReference type="PANTHER" id="PTHR40077:SF1">
    <property type="entry name" value="MEMBRANE PROTEIN"/>
    <property type="match status" value="1"/>
</dbReference>
<evidence type="ECO:0000313" key="8">
    <source>
        <dbReference type="EMBL" id="RKS20339.1"/>
    </source>
</evidence>
<evidence type="ECO:0000256" key="2">
    <source>
        <dbReference type="ARBA" id="ARBA00022475"/>
    </source>
</evidence>
<accession>A0A495M7W7</accession>
<dbReference type="RefSeq" id="WP_121377010.1">
    <property type="nucleotide sequence ID" value="NZ_RBLC01000004.1"/>
</dbReference>
<dbReference type="InterPro" id="IPR023845">
    <property type="entry name" value="DUF3817_TM"/>
</dbReference>
<dbReference type="PANTHER" id="PTHR40077">
    <property type="entry name" value="MEMBRANE PROTEIN-RELATED"/>
    <property type="match status" value="1"/>
</dbReference>